<dbReference type="Proteomes" id="UP000292445">
    <property type="component" value="Unassembled WGS sequence"/>
</dbReference>
<dbReference type="OrthoDB" id="9786503at2"/>
<evidence type="ECO:0000256" key="1">
    <source>
        <dbReference type="ARBA" id="ARBA00022630"/>
    </source>
</evidence>
<dbReference type="GO" id="GO:0016491">
    <property type="term" value="F:oxidoreductase activity"/>
    <property type="evidence" value="ECO:0007669"/>
    <property type="project" value="UniProtKB-KW"/>
</dbReference>
<evidence type="ECO:0000313" key="4">
    <source>
        <dbReference type="EMBL" id="RZS80837.1"/>
    </source>
</evidence>
<dbReference type="EMBL" id="SGXC01000002">
    <property type="protein sequence ID" value="RZS80837.1"/>
    <property type="molecule type" value="Genomic_DNA"/>
</dbReference>
<dbReference type="PRINTS" id="PR00469">
    <property type="entry name" value="PNDRDTASEII"/>
</dbReference>
<dbReference type="RefSeq" id="WP_130358458.1">
    <property type="nucleotide sequence ID" value="NZ_SGXC01000002.1"/>
</dbReference>
<reference evidence="4 5" key="1">
    <citation type="submission" date="2019-02" db="EMBL/GenBank/DDBJ databases">
        <title>Genomic Encyclopedia of Type Strains, Phase IV (KMG-IV): sequencing the most valuable type-strain genomes for metagenomic binning, comparative biology and taxonomic classification.</title>
        <authorList>
            <person name="Goeker M."/>
        </authorList>
    </citation>
    <scope>NUCLEOTIDE SEQUENCE [LARGE SCALE GENOMIC DNA]</scope>
    <source>
        <strain evidence="4 5">K24</strain>
    </source>
</reference>
<dbReference type="InterPro" id="IPR036188">
    <property type="entry name" value="FAD/NAD-bd_sf"/>
</dbReference>
<organism evidence="4 5">
    <name type="scientific">Pigmentiphaga kullae</name>
    <dbReference type="NCBI Taxonomy" id="151784"/>
    <lineage>
        <taxon>Bacteria</taxon>
        <taxon>Pseudomonadati</taxon>
        <taxon>Pseudomonadota</taxon>
        <taxon>Betaproteobacteria</taxon>
        <taxon>Burkholderiales</taxon>
        <taxon>Alcaligenaceae</taxon>
        <taxon>Pigmentiphaga</taxon>
    </lineage>
</organism>
<dbReference type="SUPFAM" id="SSF51905">
    <property type="entry name" value="FAD/NAD(P)-binding domain"/>
    <property type="match status" value="1"/>
</dbReference>
<feature type="domain" description="FAD/NAD(P)-binding" evidence="3">
    <location>
        <begin position="3"/>
        <end position="276"/>
    </location>
</feature>
<dbReference type="PANTHER" id="PTHR48105">
    <property type="entry name" value="THIOREDOXIN REDUCTASE 1-RELATED-RELATED"/>
    <property type="match status" value="1"/>
</dbReference>
<keyword evidence="5" id="KW-1185">Reference proteome</keyword>
<dbReference type="PRINTS" id="PR00368">
    <property type="entry name" value="FADPNR"/>
</dbReference>
<accession>A0A4Q7NDT3</accession>
<dbReference type="Pfam" id="PF07992">
    <property type="entry name" value="Pyr_redox_2"/>
    <property type="match status" value="1"/>
</dbReference>
<dbReference type="AlphaFoldDB" id="A0A4Q7NDT3"/>
<gene>
    <name evidence="4" type="ORF">EV675_3450</name>
</gene>
<dbReference type="InterPro" id="IPR023753">
    <property type="entry name" value="FAD/NAD-binding_dom"/>
</dbReference>
<evidence type="ECO:0000256" key="2">
    <source>
        <dbReference type="ARBA" id="ARBA00023002"/>
    </source>
</evidence>
<keyword evidence="1" id="KW-0285">Flavoprotein</keyword>
<comment type="caution">
    <text evidence="4">The sequence shown here is derived from an EMBL/GenBank/DDBJ whole genome shotgun (WGS) entry which is preliminary data.</text>
</comment>
<dbReference type="Gene3D" id="3.50.50.60">
    <property type="entry name" value="FAD/NAD(P)-binding domain"/>
    <property type="match status" value="2"/>
</dbReference>
<protein>
    <submittedName>
        <fullName evidence="4">Thioredoxin reductase</fullName>
    </submittedName>
</protein>
<keyword evidence="2" id="KW-0560">Oxidoreductase</keyword>
<proteinExistence type="predicted"/>
<name>A0A4Q7NDT3_9BURK</name>
<sequence length="294" mass="30989">MDHDVIIIGGSYAGLSAGMQLARARRRVLVIDAGERRNRYAPLSHGFLTRDGESGADIAAIARDQLLRYETVEWLDARVDAVAQAGEGFAVSVGEQVRTARRLVLATGVKDELPDLPGLAQRWGIHVFHCPYCHGYELQQGRIGVLALSEMSMHQAMMLPDWGATTLFLNEAFEPDAQQLALLAGRGVAIVRGRVARLDGDGVAVVMGDGEVHALDGLFIAARVRSSGLAEQLGCVMEEGPWGSTIKTDATKATSVPGVFACGDTGRPAGSVAAAVGDGAMAGAAAHRSLMFGL</sequence>
<dbReference type="InterPro" id="IPR050097">
    <property type="entry name" value="Ferredoxin-NADP_redctase_2"/>
</dbReference>
<evidence type="ECO:0000259" key="3">
    <source>
        <dbReference type="Pfam" id="PF07992"/>
    </source>
</evidence>
<evidence type="ECO:0000313" key="5">
    <source>
        <dbReference type="Proteomes" id="UP000292445"/>
    </source>
</evidence>